<dbReference type="Proteomes" id="UP000485621">
    <property type="component" value="Unassembled WGS sequence"/>
</dbReference>
<sequence>MNKKIFDSYSNKRYNITKIGICTSYPEISKATNIGLCTILKGIRELKEKRCN</sequence>
<gene>
    <name evidence="1" type="ORF">BWY04_01236</name>
</gene>
<dbReference type="AlphaFoldDB" id="A0A1V5ZKM4"/>
<dbReference type="EMBL" id="MWDB01000034">
    <property type="protein sequence ID" value="OQB40725.1"/>
    <property type="molecule type" value="Genomic_DNA"/>
</dbReference>
<reference evidence="1" key="1">
    <citation type="submission" date="2017-02" db="EMBL/GenBank/DDBJ databases">
        <title>Delving into the versatile metabolic prowess of the omnipresent phylum Bacteroidetes.</title>
        <authorList>
            <person name="Nobu M.K."/>
            <person name="Mei R."/>
            <person name="Narihiro T."/>
            <person name="Kuroda K."/>
            <person name="Liu W.-T."/>
        </authorList>
    </citation>
    <scope>NUCLEOTIDE SEQUENCE</scope>
    <source>
        <strain evidence="1">ADurb.Bin160</strain>
    </source>
</reference>
<protein>
    <submittedName>
        <fullName evidence="1">Uncharacterized protein</fullName>
    </submittedName>
</protein>
<comment type="caution">
    <text evidence="1">The sequence shown here is derived from an EMBL/GenBank/DDBJ whole genome shotgun (WGS) entry which is preliminary data.</text>
</comment>
<accession>A0A1V5ZKM4</accession>
<name>A0A1V5ZKM4_9BACT</name>
<proteinExistence type="predicted"/>
<evidence type="ECO:0000313" key="1">
    <source>
        <dbReference type="EMBL" id="OQB40725.1"/>
    </source>
</evidence>
<organism evidence="1">
    <name type="scientific">candidate division CPR1 bacterium ADurb.Bin160</name>
    <dbReference type="NCBI Taxonomy" id="1852826"/>
    <lineage>
        <taxon>Bacteria</taxon>
        <taxon>candidate division CPR1</taxon>
    </lineage>
</organism>